<accession>A0AAV0NZH5</accession>
<proteinExistence type="predicted"/>
<evidence type="ECO:0000313" key="1">
    <source>
        <dbReference type="EMBL" id="CAI0463832.1"/>
    </source>
</evidence>
<dbReference type="Proteomes" id="UP001154282">
    <property type="component" value="Unassembled WGS sequence"/>
</dbReference>
<comment type="caution">
    <text evidence="1">The sequence shown here is derived from an EMBL/GenBank/DDBJ whole genome shotgun (WGS) entry which is preliminary data.</text>
</comment>
<name>A0AAV0NZH5_9ROSI</name>
<dbReference type="AlphaFoldDB" id="A0AAV0NZH5"/>
<dbReference type="EMBL" id="CAMGYJ010000008">
    <property type="protein sequence ID" value="CAI0463832.1"/>
    <property type="molecule type" value="Genomic_DNA"/>
</dbReference>
<gene>
    <name evidence="1" type="ORF">LITE_LOCUS35914</name>
</gene>
<sequence length="122" mass="13768">MLLRWVADEMPAKIPPSEMGHGVPTKSQRDQAISWMISKTISSAGKSRSETCFATSTKTEVVVHRILKFSFLSSFSSIYQGEDGDIGFHKAYIPNCLMFQKNICYFVSRLWGSVLLIQTDVR</sequence>
<keyword evidence="2" id="KW-1185">Reference proteome</keyword>
<protein>
    <submittedName>
        <fullName evidence="1">Uncharacterized protein</fullName>
    </submittedName>
</protein>
<organism evidence="1 2">
    <name type="scientific">Linum tenue</name>
    <dbReference type="NCBI Taxonomy" id="586396"/>
    <lineage>
        <taxon>Eukaryota</taxon>
        <taxon>Viridiplantae</taxon>
        <taxon>Streptophyta</taxon>
        <taxon>Embryophyta</taxon>
        <taxon>Tracheophyta</taxon>
        <taxon>Spermatophyta</taxon>
        <taxon>Magnoliopsida</taxon>
        <taxon>eudicotyledons</taxon>
        <taxon>Gunneridae</taxon>
        <taxon>Pentapetalae</taxon>
        <taxon>rosids</taxon>
        <taxon>fabids</taxon>
        <taxon>Malpighiales</taxon>
        <taxon>Linaceae</taxon>
        <taxon>Linum</taxon>
    </lineage>
</organism>
<reference evidence="1" key="1">
    <citation type="submission" date="2022-08" db="EMBL/GenBank/DDBJ databases">
        <authorList>
            <person name="Gutierrez-Valencia J."/>
        </authorList>
    </citation>
    <scope>NUCLEOTIDE SEQUENCE</scope>
</reference>
<evidence type="ECO:0000313" key="2">
    <source>
        <dbReference type="Proteomes" id="UP001154282"/>
    </source>
</evidence>